<feature type="compositionally biased region" description="Low complexity" evidence="1">
    <location>
        <begin position="221"/>
        <end position="231"/>
    </location>
</feature>
<feature type="compositionally biased region" description="Pro residues" evidence="1">
    <location>
        <begin position="1283"/>
        <end position="1305"/>
    </location>
</feature>
<organism evidence="3 4">
    <name type="scientific">Diploptera punctata</name>
    <name type="common">Pacific beetle cockroach</name>
    <dbReference type="NCBI Taxonomy" id="6984"/>
    <lineage>
        <taxon>Eukaryota</taxon>
        <taxon>Metazoa</taxon>
        <taxon>Ecdysozoa</taxon>
        <taxon>Arthropoda</taxon>
        <taxon>Hexapoda</taxon>
        <taxon>Insecta</taxon>
        <taxon>Pterygota</taxon>
        <taxon>Neoptera</taxon>
        <taxon>Polyneoptera</taxon>
        <taxon>Dictyoptera</taxon>
        <taxon>Blattodea</taxon>
        <taxon>Blaberoidea</taxon>
        <taxon>Blaberidae</taxon>
        <taxon>Diplopterinae</taxon>
        <taxon>Diploptera</taxon>
    </lineage>
</organism>
<feature type="compositionally biased region" description="Basic residues" evidence="1">
    <location>
        <begin position="1376"/>
        <end position="1385"/>
    </location>
</feature>
<feature type="compositionally biased region" description="Acidic residues" evidence="1">
    <location>
        <begin position="530"/>
        <end position="539"/>
    </location>
</feature>
<feature type="compositionally biased region" description="Polar residues" evidence="1">
    <location>
        <begin position="31"/>
        <end position="51"/>
    </location>
</feature>
<feature type="compositionally biased region" description="Basic and acidic residues" evidence="1">
    <location>
        <begin position="106"/>
        <end position="183"/>
    </location>
</feature>
<proteinExistence type="predicted"/>
<evidence type="ECO:0000256" key="1">
    <source>
        <dbReference type="SAM" id="MobiDB-lite"/>
    </source>
</evidence>
<feature type="region of interest" description="Disordered" evidence="1">
    <location>
        <begin position="440"/>
        <end position="682"/>
    </location>
</feature>
<dbReference type="EMBL" id="JASPKZ010009348">
    <property type="protein sequence ID" value="KAJ9577763.1"/>
    <property type="molecule type" value="Genomic_DNA"/>
</dbReference>
<feature type="region of interest" description="Disordered" evidence="1">
    <location>
        <begin position="249"/>
        <end position="382"/>
    </location>
</feature>
<sequence length="1498" mass="170573">MAIKSMEGENGEAKAKQMSVPELQDDRYFTATPTTTESRTDYDVNTSQLDSSGLEDVPLKKESRKKKLQEMADQQAQARGFQQRLRSQAGRIRSKLRSMPKPNIKLPERPKFNLPERPKFNLPERPKFNLPERPKFHLPERPKFNLPERPKFNFPDRSKFHLPERPKFNFPERPKFSMPERPKFNLPQRPKISMPSFGMGKDRKDKPRFSSTRRPLRDRSNVSSASTASSSKKNLFDFDFKSYPRIFDRKSRRTDYATSSPKPSRGQTPPPQMPSRKKGRWLQRFTELKHGDDTPVPSASEGQSRVTDEIEAEQFRDDIEMVEGAESVGGRSESTSAFRDKDYGYAVTMDDTDRPPEDERRRMEASSSSVGEARSSGSSSLRHRAGVLEEIDSDEFFLREKGLSQEDVEVGRYLTSEIREAFRAPVSALSQMDNFEYYDDEEDVENLGQQYRSTPERGPTRPARTRSLRTRKRSSKSKEKSPAEEEEEDSSQFFNTFPPTRPKRIRKTQQQQQEENEEEKESKDGRGYEQDMEEDELGETEIRKIPSFTLTDEDGKFRQQSFEEDGKLRQQSFEEVGKFREQSFEEDSKFRQQSLDEDDKFRQQSFEEEEKFRQQSLDEDEKYRQHTLHDDERFRQQSLEEPETEDRWHTEEHAVADLEPPMPPKRLRRHRKEPIPDTLCNGHYTKEDWLENLEANIVPTEEVMAMRMEPDYIIPAAPPEDFELPPEPPRRGRRKSSRATSLADEDRTSRGASSLPSERDHATDDLPVDLSLPEIPGYASVEKPTTKPRRKTSRPSAPGRRKRSTNGHSRSYPHFYSLPHRSTPIRPLRNYSTLGPSRPPRRHKALPPVDIDQKSESYIEIDDDMMEPFSNIEESHGSTRDLQSGDIIERMKGRPLPPPPRPPRKGRETRETFEDEIEDIPDGEAPLFKDDEMEEIFGDTEEKPLGALSDKVFYAQSGVTSMDDEELEEEELPKEEIEESPVELELEEKEASPVLSEKERKEPSPLLQETEIEEISVGIQTDPLPEDVCVITGDEDVSISYATVSTETTGLEPSPPRMFEFGQQTIPVRPPTPPEPTVIEKPIPYYVMPDPDTEVELKASKLQVSELDVERLNVGELQAQKITVSDIDGMSLQVAELTSRSGNLVVSGLELPPGFLQELYDSLPIPTPPPLSQTVQVQSIPPVPPASAPISPQHPAPSESKVQSQPTSEAVPESTSTSESAPVSKTSEKPTEPVVTTEVPVESVSSPEVSQSPESDSKTSSQAPTESSPVQPTFVSSVKTPSSPAPPVQTRPAPPPPPPPPPPPQQVHSIPIQQSIPLHYPNIVTGIDGLPSYIPEYMSSQVPVSLRIPSRTRSHLSQVQREMESEEEIVGLMHTPSRRRRHHVSKPVARYSSDEEEEEEYSSYRPPSRRHHSSSRGTEPSVSELSRQLLHACQGVTMRALNQLVQYVTVREGEEKRRDLQIVLCVLLLLVAGLILMGFGSGKTYHTHHWDYQFPPKP</sequence>
<evidence type="ECO:0000256" key="2">
    <source>
        <dbReference type="SAM" id="Phobius"/>
    </source>
</evidence>
<feature type="region of interest" description="Disordered" evidence="1">
    <location>
        <begin position="1166"/>
        <end position="1309"/>
    </location>
</feature>
<feature type="compositionally biased region" description="Polar residues" evidence="1">
    <location>
        <begin position="1200"/>
        <end position="1225"/>
    </location>
</feature>
<dbReference type="Proteomes" id="UP001233999">
    <property type="component" value="Unassembled WGS sequence"/>
</dbReference>
<feature type="compositionally biased region" description="Basic and acidic residues" evidence="1">
    <location>
        <begin position="575"/>
        <end position="590"/>
    </location>
</feature>
<protein>
    <submittedName>
        <fullName evidence="3">Uncharacterized protein</fullName>
    </submittedName>
</protein>
<feature type="compositionally biased region" description="Basic residues" evidence="1">
    <location>
        <begin position="786"/>
        <end position="805"/>
    </location>
</feature>
<feature type="transmembrane region" description="Helical" evidence="2">
    <location>
        <begin position="1460"/>
        <end position="1479"/>
    </location>
</feature>
<evidence type="ECO:0000313" key="3">
    <source>
        <dbReference type="EMBL" id="KAJ9577763.1"/>
    </source>
</evidence>
<reference evidence="3" key="1">
    <citation type="journal article" date="2023" name="IScience">
        <title>Live-bearing cockroach genome reveals convergent evolutionary mechanisms linked to viviparity in insects and beyond.</title>
        <authorList>
            <person name="Fouks B."/>
            <person name="Harrison M.C."/>
            <person name="Mikhailova A.A."/>
            <person name="Marchal E."/>
            <person name="English S."/>
            <person name="Carruthers M."/>
            <person name="Jennings E.C."/>
            <person name="Chiamaka E.L."/>
            <person name="Frigard R.A."/>
            <person name="Pippel M."/>
            <person name="Attardo G.M."/>
            <person name="Benoit J.B."/>
            <person name="Bornberg-Bauer E."/>
            <person name="Tobe S.S."/>
        </authorList>
    </citation>
    <scope>NUCLEOTIDE SEQUENCE</scope>
    <source>
        <strain evidence="3">Stay&amp;Tobe</strain>
    </source>
</reference>
<feature type="compositionally biased region" description="Polar residues" evidence="1">
    <location>
        <begin position="256"/>
        <end position="267"/>
    </location>
</feature>
<feature type="region of interest" description="Disordered" evidence="1">
    <location>
        <begin position="1"/>
        <end position="231"/>
    </location>
</feature>
<accession>A0AAD7ZD36</accession>
<feature type="compositionally biased region" description="Basic and acidic residues" evidence="1">
    <location>
        <begin position="621"/>
        <end position="635"/>
    </location>
</feature>
<feature type="compositionally biased region" description="Acidic residues" evidence="1">
    <location>
        <begin position="913"/>
        <end position="922"/>
    </location>
</feature>
<feature type="compositionally biased region" description="Basic and acidic residues" evidence="1">
    <location>
        <begin position="351"/>
        <end position="364"/>
    </location>
</feature>
<feature type="compositionally biased region" description="Basic and acidic residues" evidence="1">
    <location>
        <begin position="520"/>
        <end position="529"/>
    </location>
</feature>
<feature type="compositionally biased region" description="Low complexity" evidence="1">
    <location>
        <begin position="1232"/>
        <end position="1254"/>
    </location>
</feature>
<feature type="compositionally biased region" description="Pro residues" evidence="1">
    <location>
        <begin position="1181"/>
        <end position="1195"/>
    </location>
</feature>
<evidence type="ECO:0000313" key="4">
    <source>
        <dbReference type="Proteomes" id="UP001233999"/>
    </source>
</evidence>
<keyword evidence="2" id="KW-0472">Membrane</keyword>
<name>A0AAD7ZD36_DIPPU</name>
<gene>
    <name evidence="3" type="ORF">L9F63_005683</name>
</gene>
<keyword evidence="4" id="KW-1185">Reference proteome</keyword>
<feature type="region of interest" description="Disordered" evidence="1">
    <location>
        <begin position="715"/>
        <end position="928"/>
    </location>
</feature>
<feature type="compositionally biased region" description="Low complexity" evidence="1">
    <location>
        <begin position="365"/>
        <end position="380"/>
    </location>
</feature>
<feature type="region of interest" description="Disordered" evidence="1">
    <location>
        <begin position="958"/>
        <end position="1020"/>
    </location>
</feature>
<feature type="compositionally biased region" description="Basic and acidic residues" evidence="1">
    <location>
        <begin position="645"/>
        <end position="656"/>
    </location>
</feature>
<feature type="compositionally biased region" description="Basic residues" evidence="1">
    <location>
        <begin position="463"/>
        <end position="475"/>
    </location>
</feature>
<feature type="compositionally biased region" description="Acidic residues" evidence="1">
    <location>
        <begin position="962"/>
        <end position="988"/>
    </location>
</feature>
<keyword evidence="2" id="KW-1133">Transmembrane helix</keyword>
<feature type="region of interest" description="Disordered" evidence="1">
    <location>
        <begin position="1353"/>
        <end position="1423"/>
    </location>
</feature>
<comment type="caution">
    <text evidence="3">The sequence shown here is derived from an EMBL/GenBank/DDBJ whole genome shotgun (WGS) entry which is preliminary data.</text>
</comment>
<keyword evidence="2" id="KW-0812">Transmembrane</keyword>
<feature type="compositionally biased region" description="Polar residues" evidence="1">
    <location>
        <begin position="1258"/>
        <end position="1282"/>
    </location>
</feature>
<reference evidence="3" key="2">
    <citation type="submission" date="2023-05" db="EMBL/GenBank/DDBJ databases">
        <authorList>
            <person name="Fouks B."/>
        </authorList>
    </citation>
    <scope>NUCLEOTIDE SEQUENCE</scope>
    <source>
        <strain evidence="3">Stay&amp;Tobe</strain>
        <tissue evidence="3">Testes</tissue>
    </source>
</reference>